<organism evidence="1 2">
    <name type="scientific">Cudoniella acicularis</name>
    <dbReference type="NCBI Taxonomy" id="354080"/>
    <lineage>
        <taxon>Eukaryota</taxon>
        <taxon>Fungi</taxon>
        <taxon>Dikarya</taxon>
        <taxon>Ascomycota</taxon>
        <taxon>Pezizomycotina</taxon>
        <taxon>Leotiomycetes</taxon>
        <taxon>Helotiales</taxon>
        <taxon>Tricladiaceae</taxon>
        <taxon>Cudoniella</taxon>
    </lineage>
</organism>
<dbReference type="PANTHER" id="PTHR42749">
    <property type="entry name" value="CELL SHAPE-DETERMINING PROTEIN MREB"/>
    <property type="match status" value="1"/>
</dbReference>
<dbReference type="CDD" id="cd10170">
    <property type="entry name" value="ASKHA_NBD_HSP70"/>
    <property type="match status" value="1"/>
</dbReference>
<gene>
    <name evidence="1" type="ORF">G7Y89_g5966</name>
</gene>
<dbReference type="Gene3D" id="3.90.640.10">
    <property type="entry name" value="Actin, Chain A, domain 4"/>
    <property type="match status" value="1"/>
</dbReference>
<name>A0A8H4W5Z6_9HELO</name>
<proteinExistence type="predicted"/>
<protein>
    <submittedName>
        <fullName evidence="1">Uncharacterized protein</fullName>
    </submittedName>
</protein>
<evidence type="ECO:0000313" key="1">
    <source>
        <dbReference type="EMBL" id="KAF4632159.1"/>
    </source>
</evidence>
<dbReference type="SUPFAM" id="SSF53067">
    <property type="entry name" value="Actin-like ATPase domain"/>
    <property type="match status" value="1"/>
</dbReference>
<dbReference type="PANTHER" id="PTHR42749:SF1">
    <property type="entry name" value="CELL SHAPE-DETERMINING PROTEIN MREB"/>
    <property type="match status" value="1"/>
</dbReference>
<sequence length="623" mass="70416">MPSIRTHKPVTVVSREHIIVGIDIGYTYTGVALGSVHWVKSDQIISPFVIQKWPGSGRSEERVIVNKVPTRLTYKARDQRVRSWGFLCPERGKLGEGEAVSAFFKFFLDKTQLDELNKGKPEEDQEDMENVRKWFTDFLSKLREHIIDQLSSTWEVDLGTAKIEYIFSLPTSWETNGELINDFGSIIQNAGYGQGENCSTSTGLTEAVASAVFTAKSVGHKFEVGELVLVCDAGGGTTDICVLRVTEFDNEIVVLETVISPLSIYVGSVEIDKAFETAFDAKLKQLETQKPEIFNDFVVSKHAAHDVSTGAFQKLKVGWGKKRAPPIPTYFVPGKWTNEEFLTDDEMGNSPARINFLPNELDAMFDKQIQEMFVVIDKTIESVGKKVPNIILTGGLGSSKYVQSKFEDYYSPRIKILFDPKQEEPPLSVCKGLVFDRMQRLLHGISVIRRCQTSYGILYNKLYSSTEHKGRKYDTDPVDGKKYVQEEIHWFIETGQEIKDDAPIRLQLPRHTSLENPERTWTDTIVTSALPPDRLKRFATHHGLGHSHVVAVVTSEYDPANLITKRTHKWVGRKFLHGEYEVRIVVDEDNLKIETRVDRNTTGQCEVPQVPWDFTEENASGST</sequence>
<dbReference type="InterPro" id="IPR043129">
    <property type="entry name" value="ATPase_NBD"/>
</dbReference>
<keyword evidence="2" id="KW-1185">Reference proteome</keyword>
<dbReference type="EMBL" id="JAAMPI010000372">
    <property type="protein sequence ID" value="KAF4632159.1"/>
    <property type="molecule type" value="Genomic_DNA"/>
</dbReference>
<accession>A0A8H4W5Z6</accession>
<dbReference type="OrthoDB" id="2394218at2759"/>
<dbReference type="AlphaFoldDB" id="A0A8H4W5Z6"/>
<dbReference type="Proteomes" id="UP000566819">
    <property type="component" value="Unassembled WGS sequence"/>
</dbReference>
<evidence type="ECO:0000313" key="2">
    <source>
        <dbReference type="Proteomes" id="UP000566819"/>
    </source>
</evidence>
<dbReference type="Gene3D" id="3.30.420.40">
    <property type="match status" value="2"/>
</dbReference>
<comment type="caution">
    <text evidence="1">The sequence shown here is derived from an EMBL/GenBank/DDBJ whole genome shotgun (WGS) entry which is preliminary data.</text>
</comment>
<reference evidence="1 2" key="1">
    <citation type="submission" date="2020-03" db="EMBL/GenBank/DDBJ databases">
        <title>Draft Genome Sequence of Cudoniella acicularis.</title>
        <authorList>
            <person name="Buettner E."/>
            <person name="Kellner H."/>
        </authorList>
    </citation>
    <scope>NUCLEOTIDE SEQUENCE [LARGE SCALE GENOMIC DNA]</scope>
    <source>
        <strain evidence="1 2">DSM 108380</strain>
    </source>
</reference>